<keyword evidence="2 5" id="KW-0812">Transmembrane</keyword>
<dbReference type="Proteomes" id="UP001060164">
    <property type="component" value="Chromosome"/>
</dbReference>
<comment type="subcellular location">
    <subcellularLocation>
        <location evidence="1">Membrane</location>
        <topology evidence="1">Multi-pass membrane protein</topology>
    </subcellularLocation>
</comment>
<feature type="transmembrane region" description="Helical" evidence="5">
    <location>
        <begin position="21"/>
        <end position="43"/>
    </location>
</feature>
<accession>A0ABY5VIU7</accession>
<dbReference type="RefSeq" id="WP_028529991.1">
    <property type="nucleotide sequence ID" value="NZ_CABLBR010000039.1"/>
</dbReference>
<feature type="transmembrane region" description="Helical" evidence="5">
    <location>
        <begin position="172"/>
        <end position="190"/>
    </location>
</feature>
<evidence type="ECO:0000313" key="7">
    <source>
        <dbReference type="EMBL" id="UWP60146.1"/>
    </source>
</evidence>
<organism evidence="7 8">
    <name type="scientific">Ruminococcus gauvreauii</name>
    <dbReference type="NCBI Taxonomy" id="438033"/>
    <lineage>
        <taxon>Bacteria</taxon>
        <taxon>Bacillati</taxon>
        <taxon>Bacillota</taxon>
        <taxon>Clostridia</taxon>
        <taxon>Eubacteriales</taxon>
        <taxon>Oscillospiraceae</taxon>
        <taxon>Ruminococcus</taxon>
    </lineage>
</organism>
<evidence type="ECO:0000259" key="6">
    <source>
        <dbReference type="Pfam" id="PF01061"/>
    </source>
</evidence>
<dbReference type="Pfam" id="PF01061">
    <property type="entry name" value="ABC2_membrane"/>
    <property type="match status" value="1"/>
</dbReference>
<proteinExistence type="predicted"/>
<keyword evidence="3 5" id="KW-1133">Transmembrane helix</keyword>
<name>A0ABY5VIU7_9FIRM</name>
<dbReference type="InterPro" id="IPR013525">
    <property type="entry name" value="ABC2_TM"/>
</dbReference>
<dbReference type="EMBL" id="CP102290">
    <property type="protein sequence ID" value="UWP60146.1"/>
    <property type="molecule type" value="Genomic_DNA"/>
</dbReference>
<evidence type="ECO:0000313" key="8">
    <source>
        <dbReference type="Proteomes" id="UP001060164"/>
    </source>
</evidence>
<keyword evidence="8" id="KW-1185">Reference proteome</keyword>
<protein>
    <submittedName>
        <fullName evidence="7">ABC transporter permease</fullName>
    </submittedName>
</protein>
<evidence type="ECO:0000256" key="2">
    <source>
        <dbReference type="ARBA" id="ARBA00022692"/>
    </source>
</evidence>
<feature type="transmembrane region" description="Helical" evidence="5">
    <location>
        <begin position="135"/>
        <end position="160"/>
    </location>
</feature>
<reference evidence="7" key="1">
    <citation type="journal article" date="2022" name="Cell">
        <title>Design, construction, and in vivo augmentation of a complex gut microbiome.</title>
        <authorList>
            <person name="Cheng A.G."/>
            <person name="Ho P.Y."/>
            <person name="Aranda-Diaz A."/>
            <person name="Jain S."/>
            <person name="Yu F.B."/>
            <person name="Meng X."/>
            <person name="Wang M."/>
            <person name="Iakiviak M."/>
            <person name="Nagashima K."/>
            <person name="Zhao A."/>
            <person name="Murugkar P."/>
            <person name="Patil A."/>
            <person name="Atabakhsh K."/>
            <person name="Weakley A."/>
            <person name="Yan J."/>
            <person name="Brumbaugh A.R."/>
            <person name="Higginbottom S."/>
            <person name="Dimas A."/>
            <person name="Shiver A.L."/>
            <person name="Deutschbauer A."/>
            <person name="Neff N."/>
            <person name="Sonnenburg J.L."/>
            <person name="Huang K.C."/>
            <person name="Fischbach M.A."/>
        </authorList>
    </citation>
    <scope>NUCLEOTIDE SEQUENCE</scope>
    <source>
        <strain evidence="7">DSM 19829</strain>
    </source>
</reference>
<evidence type="ECO:0000256" key="5">
    <source>
        <dbReference type="SAM" id="Phobius"/>
    </source>
</evidence>
<gene>
    <name evidence="7" type="ORF">NQ502_03565</name>
</gene>
<feature type="transmembrane region" description="Helical" evidence="5">
    <location>
        <begin position="103"/>
        <end position="123"/>
    </location>
</feature>
<sequence>MKTIHGNKLAVIMEMKAKALFSKNFIIMPIFAIGFTFIMKLIYGSIAGSGGMNDQLKGMALSYGALMNITMTGIYCVSAALAEEKEKHTLRALMTSSVNGLEFFLGSLIPVIAMVTVVNAVLVPVVGFRMNGVQWAVYISVSLLAAVASGVIGMIFGIFAKNQITAGTLTTPALLVLMMIPMFSGLNAALGKISDFLFTGVMVQIVENMAGGSEKLVNASSIIVIVTEIIAAVVCFLVIYRRNGYDSE</sequence>
<keyword evidence="4 5" id="KW-0472">Membrane</keyword>
<evidence type="ECO:0000256" key="1">
    <source>
        <dbReference type="ARBA" id="ARBA00004141"/>
    </source>
</evidence>
<feature type="transmembrane region" description="Helical" evidence="5">
    <location>
        <begin position="219"/>
        <end position="240"/>
    </location>
</feature>
<evidence type="ECO:0000256" key="3">
    <source>
        <dbReference type="ARBA" id="ARBA00022989"/>
    </source>
</evidence>
<feature type="transmembrane region" description="Helical" evidence="5">
    <location>
        <begin position="63"/>
        <end position="82"/>
    </location>
</feature>
<feature type="domain" description="ABC-2 type transporter transmembrane" evidence="6">
    <location>
        <begin position="24"/>
        <end position="179"/>
    </location>
</feature>
<evidence type="ECO:0000256" key="4">
    <source>
        <dbReference type="ARBA" id="ARBA00023136"/>
    </source>
</evidence>